<dbReference type="SUPFAM" id="SSF50494">
    <property type="entry name" value="Trypsin-like serine proteases"/>
    <property type="match status" value="1"/>
</dbReference>
<dbReference type="Pfam" id="PF00089">
    <property type="entry name" value="Trypsin"/>
    <property type="match status" value="1"/>
</dbReference>
<comment type="similarity">
    <text evidence="2">Belongs to the peptidase S1 family. CLIP subfamily.</text>
</comment>
<feature type="region of interest" description="Disordered" evidence="4">
    <location>
        <begin position="353"/>
        <end position="382"/>
    </location>
</feature>
<proteinExistence type="inferred from homology"/>
<evidence type="ECO:0000256" key="3">
    <source>
        <dbReference type="RuleBase" id="RU363034"/>
    </source>
</evidence>
<feature type="compositionally biased region" description="Gly residues" evidence="4">
    <location>
        <begin position="308"/>
        <end position="319"/>
    </location>
</feature>
<feature type="signal peptide" evidence="5">
    <location>
        <begin position="1"/>
        <end position="21"/>
    </location>
</feature>
<feature type="domain" description="Peptidase S1" evidence="6">
    <location>
        <begin position="32"/>
        <end position="268"/>
    </location>
</feature>
<dbReference type="EMBL" id="GECU01015041">
    <property type="protein sequence ID" value="JAS92665.1"/>
    <property type="molecule type" value="Transcribed_RNA"/>
</dbReference>
<evidence type="ECO:0000256" key="2">
    <source>
        <dbReference type="ARBA" id="ARBA00024195"/>
    </source>
</evidence>
<keyword evidence="3" id="KW-0645">Protease</keyword>
<reference evidence="7" key="1">
    <citation type="submission" date="2015-11" db="EMBL/GenBank/DDBJ databases">
        <title>De novo transcriptome assembly of four potential Pierce s Disease insect vectors from Arizona vineyards.</title>
        <authorList>
            <person name="Tassone E.E."/>
        </authorList>
    </citation>
    <scope>NUCLEOTIDE SEQUENCE</scope>
</reference>
<dbReference type="InterPro" id="IPR033116">
    <property type="entry name" value="TRYPSIN_SER"/>
</dbReference>
<dbReference type="InterPro" id="IPR001314">
    <property type="entry name" value="Peptidase_S1A"/>
</dbReference>
<evidence type="ECO:0000256" key="4">
    <source>
        <dbReference type="SAM" id="MobiDB-lite"/>
    </source>
</evidence>
<feature type="compositionally biased region" description="Polar residues" evidence="4">
    <location>
        <begin position="370"/>
        <end position="380"/>
    </location>
</feature>
<gene>
    <name evidence="7" type="ORF">g.39241</name>
</gene>
<dbReference type="PRINTS" id="PR00722">
    <property type="entry name" value="CHYMOTRYPSIN"/>
</dbReference>
<keyword evidence="3" id="KW-0720">Serine protease</keyword>
<accession>A0A1B6J0F7</accession>
<dbReference type="AlphaFoldDB" id="A0A1B6J0F7"/>
<keyword evidence="1" id="KW-1015">Disulfide bond</keyword>
<dbReference type="InterPro" id="IPR001254">
    <property type="entry name" value="Trypsin_dom"/>
</dbReference>
<sequence length="412" mass="43857">TAMRWSYLVLLALHYFSAIAAQCGVPAGLTKIVGGQSVPNLKYPWFVALVSPTSLSTMSVSCGGSLITSRHVLTAAHCFPRDQGDSPEQMYRAVFELVDRCNNPDVPNFALSRVDINPGYNSQTLVGDVAVATLEQSVPYTPVCLPPRNFMKIGEAVIIGFGSTLVKSPYPCSMQEARVNIFSKGQCARSGLAPEYSTLPGTICAGIRRGGVDSCDGDSGGPIQTIGPGGIYTIQGLVSFGEGCARRNLPGVYTQVSAYRDFIDGIISEPGSGSGGSFTNSTPVVKPSFLQGLLSILHSLIAPDSSSGAGGGSVVGGTGPPSVPTPQRPLTPLEVFLQGLGFLKPNKNPSYPSSSYHLYTRGDQYKNPLYPQQNQFSSGRNPGYPYGNQYYSRWDQPSTNRNNVYSHALSQT</sequence>
<keyword evidence="3" id="KW-0378">Hydrolase</keyword>
<feature type="region of interest" description="Disordered" evidence="4">
    <location>
        <begin position="308"/>
        <end position="329"/>
    </location>
</feature>
<dbReference type="GO" id="GO:0006508">
    <property type="term" value="P:proteolysis"/>
    <property type="evidence" value="ECO:0007669"/>
    <property type="project" value="UniProtKB-KW"/>
</dbReference>
<dbReference type="PANTHER" id="PTHR24252:SF7">
    <property type="entry name" value="HYALIN"/>
    <property type="match status" value="1"/>
</dbReference>
<evidence type="ECO:0000256" key="1">
    <source>
        <dbReference type="ARBA" id="ARBA00023157"/>
    </source>
</evidence>
<dbReference type="Gene3D" id="2.40.10.10">
    <property type="entry name" value="Trypsin-like serine proteases"/>
    <property type="match status" value="1"/>
</dbReference>
<dbReference type="InterPro" id="IPR018114">
    <property type="entry name" value="TRYPSIN_HIS"/>
</dbReference>
<dbReference type="PROSITE" id="PS00135">
    <property type="entry name" value="TRYPSIN_SER"/>
    <property type="match status" value="1"/>
</dbReference>
<dbReference type="PANTHER" id="PTHR24252">
    <property type="entry name" value="ACROSIN-RELATED"/>
    <property type="match status" value="1"/>
</dbReference>
<dbReference type="InterPro" id="IPR009003">
    <property type="entry name" value="Peptidase_S1_PA"/>
</dbReference>
<dbReference type="PROSITE" id="PS00134">
    <property type="entry name" value="TRYPSIN_HIS"/>
    <property type="match status" value="1"/>
</dbReference>
<dbReference type="CDD" id="cd00190">
    <property type="entry name" value="Tryp_SPc"/>
    <property type="match status" value="1"/>
</dbReference>
<feature type="non-terminal residue" evidence="7">
    <location>
        <position position="1"/>
    </location>
</feature>
<evidence type="ECO:0000313" key="7">
    <source>
        <dbReference type="EMBL" id="JAS92665.1"/>
    </source>
</evidence>
<protein>
    <recommendedName>
        <fullName evidence="6">Peptidase S1 domain-containing protein</fullName>
    </recommendedName>
</protein>
<evidence type="ECO:0000256" key="5">
    <source>
        <dbReference type="SAM" id="SignalP"/>
    </source>
</evidence>
<name>A0A1B6J0F7_9HEMI</name>
<dbReference type="SMART" id="SM00020">
    <property type="entry name" value="Tryp_SPc"/>
    <property type="match status" value="1"/>
</dbReference>
<feature type="chain" id="PRO_5008585453" description="Peptidase S1 domain-containing protein" evidence="5">
    <location>
        <begin position="22"/>
        <end position="412"/>
    </location>
</feature>
<keyword evidence="5" id="KW-0732">Signal</keyword>
<dbReference type="FunFam" id="2.40.10.10:FF:000002">
    <property type="entry name" value="Transmembrane protease serine"/>
    <property type="match status" value="1"/>
</dbReference>
<dbReference type="GO" id="GO:0004252">
    <property type="term" value="F:serine-type endopeptidase activity"/>
    <property type="evidence" value="ECO:0007669"/>
    <property type="project" value="InterPro"/>
</dbReference>
<organism evidence="7">
    <name type="scientific">Homalodisca liturata</name>
    <dbReference type="NCBI Taxonomy" id="320908"/>
    <lineage>
        <taxon>Eukaryota</taxon>
        <taxon>Metazoa</taxon>
        <taxon>Ecdysozoa</taxon>
        <taxon>Arthropoda</taxon>
        <taxon>Hexapoda</taxon>
        <taxon>Insecta</taxon>
        <taxon>Pterygota</taxon>
        <taxon>Neoptera</taxon>
        <taxon>Paraneoptera</taxon>
        <taxon>Hemiptera</taxon>
        <taxon>Auchenorrhyncha</taxon>
        <taxon>Membracoidea</taxon>
        <taxon>Cicadellidae</taxon>
        <taxon>Cicadellinae</taxon>
        <taxon>Proconiini</taxon>
        <taxon>Homalodisca</taxon>
    </lineage>
</organism>
<dbReference type="PROSITE" id="PS50240">
    <property type="entry name" value="TRYPSIN_DOM"/>
    <property type="match status" value="1"/>
</dbReference>
<dbReference type="InterPro" id="IPR043504">
    <property type="entry name" value="Peptidase_S1_PA_chymotrypsin"/>
</dbReference>
<evidence type="ECO:0000259" key="6">
    <source>
        <dbReference type="PROSITE" id="PS50240"/>
    </source>
</evidence>